<feature type="domain" description="Carboxylesterase type B" evidence="4">
    <location>
        <begin position="38"/>
        <end position="524"/>
    </location>
</feature>
<dbReference type="InterPro" id="IPR002018">
    <property type="entry name" value="CarbesteraseB"/>
</dbReference>
<evidence type="ECO:0000259" key="4">
    <source>
        <dbReference type="Pfam" id="PF00135"/>
    </source>
</evidence>
<evidence type="ECO:0000256" key="2">
    <source>
        <dbReference type="ARBA" id="ARBA00022801"/>
    </source>
</evidence>
<dbReference type="PANTHER" id="PTHR11559">
    <property type="entry name" value="CARBOXYLESTERASE"/>
    <property type="match status" value="1"/>
</dbReference>
<dbReference type="RefSeq" id="WP_369062308.1">
    <property type="nucleotide sequence ID" value="NZ_CP158375.1"/>
</dbReference>
<gene>
    <name evidence="5" type="ORF">ABOZ73_08475</name>
</gene>
<organism evidence="5">
    <name type="scientific">Caulobacter sp. 73W</name>
    <dbReference type="NCBI Taxonomy" id="3161137"/>
    <lineage>
        <taxon>Bacteria</taxon>
        <taxon>Pseudomonadati</taxon>
        <taxon>Pseudomonadota</taxon>
        <taxon>Alphaproteobacteria</taxon>
        <taxon>Caulobacterales</taxon>
        <taxon>Caulobacteraceae</taxon>
        <taxon>Caulobacter</taxon>
    </lineage>
</organism>
<proteinExistence type="inferred from homology"/>
<dbReference type="SUPFAM" id="SSF53474">
    <property type="entry name" value="alpha/beta-Hydrolases"/>
    <property type="match status" value="1"/>
</dbReference>
<dbReference type="EMBL" id="CP158375">
    <property type="protein sequence ID" value="XDO98433.1"/>
    <property type="molecule type" value="Genomic_DNA"/>
</dbReference>
<comment type="similarity">
    <text evidence="1 3">Belongs to the type-B carboxylesterase/lipase family.</text>
</comment>
<evidence type="ECO:0000256" key="3">
    <source>
        <dbReference type="RuleBase" id="RU361235"/>
    </source>
</evidence>
<evidence type="ECO:0000313" key="5">
    <source>
        <dbReference type="EMBL" id="XDO98433.1"/>
    </source>
</evidence>
<dbReference type="Gene3D" id="3.40.50.1820">
    <property type="entry name" value="alpha/beta hydrolase"/>
    <property type="match status" value="1"/>
</dbReference>
<sequence length="544" mass="58100">MALLTNRRGLLTGAFASGLAGFGGTGLAAALDETQVFPVAQTADGKIRGLRTGGISAFRGVPYGASTAGPNRFLPPQPVKSWIGVRDCLDFGSVAPQAPGDRRHDYADLILNDVQPGGMGEDCLVLNLWTPALDGAKRPVLVRFHGGGFYGGSSNGPGSDGEMLARFGDCVVVTVNHRLSAFGYLHLGDDGAFADAGVAGLQDLVAALGWVRTNIDRFGGDPSRVLIFGQSGGGAKVCHLMAMPSAKGLFHRAAVMSGPRLRAVEREDAAKASSELLSALGLQRGQLRQLQALPYRTILVAQMRIEAEARRRGEAPNSFAPVLGDALPRHPFDPDAPQVSAHVPLMVSTVLDERTYRERDFHMTWDGALKRFEALAGEEGPQVLSRYRQDDPNATPFILCARAVTDQTYRRGAALIAERKAAQAAKGGAAVWSYLWTQPSPAWGGRYGAPHGIDVAAAMHDVRLPLYGPTDTNRRLADALAGAFVAFAATGDPATSRLGSWPAYDPDRRATMVFGEHPAVADDPRGSFRRYWARRAQSPLPDKD</sequence>
<reference evidence="5" key="1">
    <citation type="submission" date="2024-06" db="EMBL/GenBank/DDBJ databases">
        <title>Caulobacter inopinatus, sp. nov.</title>
        <authorList>
            <person name="Donachie S.P."/>
        </authorList>
    </citation>
    <scope>NUCLEOTIDE SEQUENCE</scope>
    <source>
        <strain evidence="5">73W</strain>
    </source>
</reference>
<dbReference type="AlphaFoldDB" id="A0AB39KYX0"/>
<dbReference type="PROSITE" id="PS51318">
    <property type="entry name" value="TAT"/>
    <property type="match status" value="1"/>
</dbReference>
<keyword evidence="2 3" id="KW-0378">Hydrolase</keyword>
<dbReference type="InterPro" id="IPR029058">
    <property type="entry name" value="AB_hydrolase_fold"/>
</dbReference>
<dbReference type="PROSITE" id="PS00122">
    <property type="entry name" value="CARBOXYLESTERASE_B_1"/>
    <property type="match status" value="1"/>
</dbReference>
<dbReference type="InterPro" id="IPR019826">
    <property type="entry name" value="Carboxylesterase_B_AS"/>
</dbReference>
<dbReference type="InterPro" id="IPR050309">
    <property type="entry name" value="Type-B_Carboxylest/Lipase"/>
</dbReference>
<dbReference type="InterPro" id="IPR006311">
    <property type="entry name" value="TAT_signal"/>
</dbReference>
<dbReference type="EC" id="3.1.1.-" evidence="3"/>
<dbReference type="Pfam" id="PF00135">
    <property type="entry name" value="COesterase"/>
    <property type="match status" value="1"/>
</dbReference>
<protein>
    <recommendedName>
        <fullName evidence="3">Carboxylic ester hydrolase</fullName>
        <ecNumber evidence="3">3.1.1.-</ecNumber>
    </recommendedName>
</protein>
<accession>A0AB39KYX0</accession>
<evidence type="ECO:0000256" key="1">
    <source>
        <dbReference type="ARBA" id="ARBA00005964"/>
    </source>
</evidence>
<name>A0AB39KYX0_9CAUL</name>
<dbReference type="GO" id="GO:0016787">
    <property type="term" value="F:hydrolase activity"/>
    <property type="evidence" value="ECO:0007669"/>
    <property type="project" value="UniProtKB-KW"/>
</dbReference>